<evidence type="ECO:0000313" key="1">
    <source>
        <dbReference type="EMBL" id="SDE72496.1"/>
    </source>
</evidence>
<accession>A0A1G7F9G1</accession>
<evidence type="ECO:0000313" key="2">
    <source>
        <dbReference type="Proteomes" id="UP000323502"/>
    </source>
</evidence>
<organism evidence="1 2">
    <name type="scientific">Sphingomonas carotinifaciens</name>
    <dbReference type="NCBI Taxonomy" id="1166323"/>
    <lineage>
        <taxon>Bacteria</taxon>
        <taxon>Pseudomonadati</taxon>
        <taxon>Pseudomonadota</taxon>
        <taxon>Alphaproteobacteria</taxon>
        <taxon>Sphingomonadales</taxon>
        <taxon>Sphingomonadaceae</taxon>
        <taxon>Sphingomonas</taxon>
    </lineage>
</organism>
<gene>
    <name evidence="1" type="ORF">SAMN05216557_101297</name>
</gene>
<dbReference type="EMBL" id="FNBI01000001">
    <property type="protein sequence ID" value="SDE72496.1"/>
    <property type="molecule type" value="Genomic_DNA"/>
</dbReference>
<sequence length="60" mass="6511">MFDYKQFRGGDACPDPILSRGGSQVALLRFQPHARGRAMPGGIRNFAAARAASFMSLRAI</sequence>
<protein>
    <submittedName>
        <fullName evidence="1">Uncharacterized protein</fullName>
    </submittedName>
</protein>
<proteinExistence type="predicted"/>
<dbReference type="Proteomes" id="UP000323502">
    <property type="component" value="Unassembled WGS sequence"/>
</dbReference>
<name>A0A1G7F9G1_9SPHN</name>
<dbReference type="AlphaFoldDB" id="A0A1G7F9G1"/>
<keyword evidence="2" id="KW-1185">Reference proteome</keyword>
<reference evidence="1 2" key="1">
    <citation type="submission" date="2016-10" db="EMBL/GenBank/DDBJ databases">
        <authorList>
            <person name="Varghese N."/>
            <person name="Submissions S."/>
        </authorList>
    </citation>
    <scope>NUCLEOTIDE SEQUENCE [LARGE SCALE GENOMIC DNA]</scope>
    <source>
        <strain evidence="1 2">S7-754</strain>
    </source>
</reference>